<gene>
    <name evidence="2" type="ORF">S12H4_44859</name>
</gene>
<feature type="compositionally biased region" description="Basic and acidic residues" evidence="1">
    <location>
        <begin position="27"/>
        <end position="36"/>
    </location>
</feature>
<feature type="region of interest" description="Disordered" evidence="1">
    <location>
        <begin position="12"/>
        <end position="36"/>
    </location>
</feature>
<evidence type="ECO:0000256" key="1">
    <source>
        <dbReference type="SAM" id="MobiDB-lite"/>
    </source>
</evidence>
<feature type="compositionally biased region" description="Polar residues" evidence="1">
    <location>
        <begin position="12"/>
        <end position="23"/>
    </location>
</feature>
<comment type="caution">
    <text evidence="2">The sequence shown here is derived from an EMBL/GenBank/DDBJ whole genome shotgun (WGS) entry which is preliminary data.</text>
</comment>
<organism evidence="2">
    <name type="scientific">marine sediment metagenome</name>
    <dbReference type="NCBI Taxonomy" id="412755"/>
    <lineage>
        <taxon>unclassified sequences</taxon>
        <taxon>metagenomes</taxon>
        <taxon>ecological metagenomes</taxon>
    </lineage>
</organism>
<reference evidence="2" key="1">
    <citation type="journal article" date="2014" name="Front. Microbiol.">
        <title>High frequency of phylogenetically diverse reductive dehalogenase-homologous genes in deep subseafloor sedimentary metagenomes.</title>
        <authorList>
            <person name="Kawai M."/>
            <person name="Futagami T."/>
            <person name="Toyoda A."/>
            <person name="Takaki Y."/>
            <person name="Nishi S."/>
            <person name="Hori S."/>
            <person name="Arai W."/>
            <person name="Tsubouchi T."/>
            <person name="Morono Y."/>
            <person name="Uchiyama I."/>
            <person name="Ito T."/>
            <person name="Fujiyama A."/>
            <person name="Inagaki F."/>
            <person name="Takami H."/>
        </authorList>
    </citation>
    <scope>NUCLEOTIDE SEQUENCE</scope>
    <source>
        <strain evidence="2">Expedition CK06-06</strain>
    </source>
</reference>
<protein>
    <submittedName>
        <fullName evidence="2">Uncharacterized protein</fullName>
    </submittedName>
</protein>
<accession>X1UXP9</accession>
<feature type="non-terminal residue" evidence="2">
    <location>
        <position position="36"/>
    </location>
</feature>
<sequence length="36" mass="3908">MSYSSIYSFSLFNQSGTSSTSDILPTKGKDLKKVCS</sequence>
<name>X1UXP9_9ZZZZ</name>
<evidence type="ECO:0000313" key="2">
    <source>
        <dbReference type="EMBL" id="GAJ04666.1"/>
    </source>
</evidence>
<dbReference type="EMBL" id="BARW01027677">
    <property type="protein sequence ID" value="GAJ04666.1"/>
    <property type="molecule type" value="Genomic_DNA"/>
</dbReference>
<dbReference type="AlphaFoldDB" id="X1UXP9"/>
<proteinExistence type="predicted"/>